<evidence type="ECO:0000313" key="3">
    <source>
        <dbReference type="Proteomes" id="UP001488838"/>
    </source>
</evidence>
<proteinExistence type="predicted"/>
<dbReference type="Proteomes" id="UP001488838">
    <property type="component" value="Unassembled WGS sequence"/>
</dbReference>
<keyword evidence="3" id="KW-1185">Reference proteome</keyword>
<name>A0AAW0JXB9_MYOGA</name>
<dbReference type="EMBL" id="JBBHLL010000014">
    <property type="protein sequence ID" value="KAK7831330.1"/>
    <property type="molecule type" value="Genomic_DNA"/>
</dbReference>
<reference evidence="2 3" key="1">
    <citation type="journal article" date="2023" name="bioRxiv">
        <title>Conserved and derived expression patterns and positive selection on dental genes reveal complex evolutionary context of ever-growing rodent molars.</title>
        <authorList>
            <person name="Calamari Z.T."/>
            <person name="Song A."/>
            <person name="Cohen E."/>
            <person name="Akter M."/>
            <person name="Roy R.D."/>
            <person name="Hallikas O."/>
            <person name="Christensen M.M."/>
            <person name="Li P."/>
            <person name="Marangoni P."/>
            <person name="Jernvall J."/>
            <person name="Klein O.D."/>
        </authorList>
    </citation>
    <scope>NUCLEOTIDE SEQUENCE [LARGE SCALE GENOMIC DNA]</scope>
    <source>
        <strain evidence="2">V071</strain>
    </source>
</reference>
<evidence type="ECO:0000313" key="2">
    <source>
        <dbReference type="EMBL" id="KAK7831330.1"/>
    </source>
</evidence>
<comment type="caution">
    <text evidence="2">The sequence shown here is derived from an EMBL/GenBank/DDBJ whole genome shotgun (WGS) entry which is preliminary data.</text>
</comment>
<feature type="region of interest" description="Disordered" evidence="1">
    <location>
        <begin position="26"/>
        <end position="60"/>
    </location>
</feature>
<gene>
    <name evidence="2" type="ORF">U0070_024618</name>
</gene>
<protein>
    <submittedName>
        <fullName evidence="2">Uncharacterized protein</fullName>
    </submittedName>
</protein>
<dbReference type="AlphaFoldDB" id="A0AAW0JXB9"/>
<sequence length="92" mass="9897">MRTYLHEPGKREKTLVLRKCNLTGLAEDKTHPSTGNNPGGCSDPQNSPETKPHSYPDAIRSGLDGLEASISYSSEQQLCLYAAAGECLFGDA</sequence>
<organism evidence="2 3">
    <name type="scientific">Myodes glareolus</name>
    <name type="common">Bank vole</name>
    <name type="synonym">Clethrionomys glareolus</name>
    <dbReference type="NCBI Taxonomy" id="447135"/>
    <lineage>
        <taxon>Eukaryota</taxon>
        <taxon>Metazoa</taxon>
        <taxon>Chordata</taxon>
        <taxon>Craniata</taxon>
        <taxon>Vertebrata</taxon>
        <taxon>Euteleostomi</taxon>
        <taxon>Mammalia</taxon>
        <taxon>Eutheria</taxon>
        <taxon>Euarchontoglires</taxon>
        <taxon>Glires</taxon>
        <taxon>Rodentia</taxon>
        <taxon>Myomorpha</taxon>
        <taxon>Muroidea</taxon>
        <taxon>Cricetidae</taxon>
        <taxon>Arvicolinae</taxon>
        <taxon>Myodes</taxon>
    </lineage>
</organism>
<evidence type="ECO:0000256" key="1">
    <source>
        <dbReference type="SAM" id="MobiDB-lite"/>
    </source>
</evidence>
<accession>A0AAW0JXB9</accession>